<comment type="similarity">
    <text evidence="3 12">Belongs to the peptidase M14 family.</text>
</comment>
<dbReference type="SUPFAM" id="SSF53187">
    <property type="entry name" value="Zn-dependent exopeptidases"/>
    <property type="match status" value="1"/>
</dbReference>
<keyword evidence="7" id="KW-0378">Hydrolase</keyword>
<keyword evidence="16" id="KW-1185">Reference proteome</keyword>
<gene>
    <name evidence="15" type="ORF">AMK59_1634</name>
</gene>
<dbReference type="PANTHER" id="PTHR12756:SF12">
    <property type="entry name" value="CYTOSOLIC CARBOXYPEPTIDASE-LIKE PROTEIN 5"/>
    <property type="match status" value="1"/>
</dbReference>
<dbReference type="GO" id="GO:0005737">
    <property type="term" value="C:cytoplasm"/>
    <property type="evidence" value="ECO:0007669"/>
    <property type="project" value="UniProtKB-SubCell"/>
</dbReference>
<evidence type="ECO:0000256" key="13">
    <source>
        <dbReference type="SAM" id="MobiDB-lite"/>
    </source>
</evidence>
<dbReference type="PANTHER" id="PTHR12756">
    <property type="entry name" value="CYTOSOLIC CARBOXYPEPTIDASE"/>
    <property type="match status" value="1"/>
</dbReference>
<dbReference type="GO" id="GO:0008270">
    <property type="term" value="F:zinc ion binding"/>
    <property type="evidence" value="ECO:0007669"/>
    <property type="project" value="InterPro"/>
</dbReference>
<dbReference type="InterPro" id="IPR000834">
    <property type="entry name" value="Peptidase_M14"/>
</dbReference>
<evidence type="ECO:0000256" key="8">
    <source>
        <dbReference type="ARBA" id="ARBA00022833"/>
    </source>
</evidence>
<dbReference type="AlphaFoldDB" id="A0A0T6BCC1"/>
<feature type="active site" description="Proton donor/acceptor" evidence="12">
    <location>
        <position position="550"/>
    </location>
</feature>
<dbReference type="PROSITE" id="PS52035">
    <property type="entry name" value="PEPTIDASE_M14"/>
    <property type="match status" value="1"/>
</dbReference>
<sequence length="922" mass="104383">MERLFCGEFEFFSNFDSANLAKVELVPQSESVLTSASNTGKSVVPELPDVEFNIWTKPDCCGTEFENSNRTWFYFGLRANSANVLVKINLVNLNKQAKMYSQGMAPVYRVLPGKPHWERIRDRPSYTSEETFTLSFKYRTPENVQSTSYFAFTYPFSYTDLQSTLSIVDNRFLTHSALLSKDDIYYVRECLCYSLEGRRVDLITISSYHNISAERETRLKDLFPEENKLRPFRFVGKKVIFISARVHPGETPSSFVFNGFLNLLTNRDDPVAIVLRRNYVFKLIPCLNPDGVAKGHYRTDTRGVNLNRVYLKPNVSLHPSVYAARALLRYHHYGYEKEEHYGSSESGDYESCQSEENIQVNDNKLSKKVSTMTLEENARNKNEDPETLCSKCKRITFKFDGLPTILPIFDTNREKRCLSSLGKDYCRHCGEEISDDGELYCEADGVYQPTHGDTNCNDSGLFLYVDMHGHASKKGIFMYGNHFDDLERNVECMLLPKLMSINNYNFHFNACNFTERNMYLKDRRDGMSREGSGRVAVLKMTGLIRSYTLECNYNTGRVVNVLPPTIKEYHNKGVHTLPVPPKYNPHVFEEVGKAMGASILDLTAQNPLTRLPSSEFHSLSGLREWLRIHCANEFGDMRTMSAKLKLRHSASLHAPQGKSVRAVVIKSRSTSAKSPLVTVPPKKAAKSSRSTSVPIDRKENMIDFVPQPCCSHTSSATSSISIGVQRIKPGLRPNKTANLRSRAKNLRGNISSDKMGSKASRKPPHTANLQRPKLDIAPKLSINKGQKMAKKTKEETDRVQLREICFIKDNEGSKKVIAKYNKTDNAVMEDSLIVSWDAGCSSAQVFAQKAPAMPNFLTAKIVDEPGTSKKGAFRVHNFSKHTSFTKVKRNKRNLRRLAGNPDGSGKIEKLKKRKKMKPKVVA</sequence>
<evidence type="ECO:0000256" key="3">
    <source>
        <dbReference type="ARBA" id="ARBA00005988"/>
    </source>
</evidence>
<dbReference type="CDD" id="cd06236">
    <property type="entry name" value="M14_AGBL5_like"/>
    <property type="match status" value="1"/>
</dbReference>
<dbReference type="InterPro" id="IPR050821">
    <property type="entry name" value="Cytosolic_carboxypeptidase"/>
</dbReference>
<name>A0A0T6BCC1_9SCAR</name>
<evidence type="ECO:0000256" key="5">
    <source>
        <dbReference type="ARBA" id="ARBA00022670"/>
    </source>
</evidence>
<protein>
    <recommendedName>
        <fullName evidence="11">tubulin-glutamate carboxypeptidase</fullName>
        <ecNumber evidence="11">3.4.17.24</ecNumber>
    </recommendedName>
</protein>
<keyword evidence="6" id="KW-0479">Metal-binding</keyword>
<accession>A0A0T6BCC1</accession>
<evidence type="ECO:0000256" key="6">
    <source>
        <dbReference type="ARBA" id="ARBA00022723"/>
    </source>
</evidence>
<proteinExistence type="inferred from homology"/>
<keyword evidence="8" id="KW-0862">Zinc</keyword>
<feature type="compositionally biased region" description="Basic residues" evidence="13">
    <location>
        <begin position="909"/>
        <end position="922"/>
    </location>
</feature>
<dbReference type="GO" id="GO:0004181">
    <property type="term" value="F:metallocarboxypeptidase activity"/>
    <property type="evidence" value="ECO:0007669"/>
    <property type="project" value="InterPro"/>
</dbReference>
<dbReference type="Pfam" id="PF00246">
    <property type="entry name" value="Peptidase_M14"/>
    <property type="match status" value="1"/>
</dbReference>
<dbReference type="Proteomes" id="UP000051574">
    <property type="component" value="Unassembled WGS sequence"/>
</dbReference>
<dbReference type="Gene3D" id="3.40.630.10">
    <property type="entry name" value="Zn peptidases"/>
    <property type="match status" value="2"/>
</dbReference>
<dbReference type="GO" id="GO:0006508">
    <property type="term" value="P:proteolysis"/>
    <property type="evidence" value="ECO:0007669"/>
    <property type="project" value="UniProtKB-KW"/>
</dbReference>
<evidence type="ECO:0000256" key="11">
    <source>
        <dbReference type="ARBA" id="ARBA00026108"/>
    </source>
</evidence>
<evidence type="ECO:0000313" key="15">
    <source>
        <dbReference type="EMBL" id="KRT84843.1"/>
    </source>
</evidence>
<evidence type="ECO:0000313" key="16">
    <source>
        <dbReference type="Proteomes" id="UP000051574"/>
    </source>
</evidence>
<evidence type="ECO:0000256" key="2">
    <source>
        <dbReference type="ARBA" id="ARBA00004496"/>
    </source>
</evidence>
<keyword evidence="5" id="KW-0645">Protease</keyword>
<evidence type="ECO:0000256" key="1">
    <source>
        <dbReference type="ARBA" id="ARBA00001947"/>
    </source>
</evidence>
<dbReference type="OrthoDB" id="10253041at2759"/>
<feature type="domain" description="Peptidase M14" evidence="14">
    <location>
        <begin position="154"/>
        <end position="603"/>
    </location>
</feature>
<keyword evidence="9" id="KW-0482">Metalloprotease</keyword>
<organism evidence="15 16">
    <name type="scientific">Oryctes borbonicus</name>
    <dbReference type="NCBI Taxonomy" id="1629725"/>
    <lineage>
        <taxon>Eukaryota</taxon>
        <taxon>Metazoa</taxon>
        <taxon>Ecdysozoa</taxon>
        <taxon>Arthropoda</taxon>
        <taxon>Hexapoda</taxon>
        <taxon>Insecta</taxon>
        <taxon>Pterygota</taxon>
        <taxon>Neoptera</taxon>
        <taxon>Endopterygota</taxon>
        <taxon>Coleoptera</taxon>
        <taxon>Polyphaga</taxon>
        <taxon>Scarabaeiformia</taxon>
        <taxon>Scarabaeidae</taxon>
        <taxon>Dynastinae</taxon>
        <taxon>Oryctes</taxon>
    </lineage>
</organism>
<evidence type="ECO:0000256" key="4">
    <source>
        <dbReference type="ARBA" id="ARBA00022490"/>
    </source>
</evidence>
<feature type="region of interest" description="Disordered" evidence="13">
    <location>
        <begin position="895"/>
        <end position="922"/>
    </location>
</feature>
<dbReference type="EC" id="3.4.17.24" evidence="11"/>
<reference evidence="15 16" key="1">
    <citation type="submission" date="2015-09" db="EMBL/GenBank/DDBJ databases">
        <title>Draft genome of the scarab beetle Oryctes borbonicus.</title>
        <authorList>
            <person name="Meyer J.M."/>
            <person name="Markov G.V."/>
            <person name="Baskaran P."/>
            <person name="Herrmann M."/>
            <person name="Sommer R.J."/>
            <person name="Roedelsperger C."/>
        </authorList>
    </citation>
    <scope>NUCLEOTIDE SEQUENCE [LARGE SCALE GENOMIC DNA]</scope>
    <source>
        <strain evidence="15">OB123</strain>
        <tissue evidence="15">Whole animal</tissue>
    </source>
</reference>
<comment type="cofactor">
    <cofactor evidence="1">
        <name>Zn(2+)</name>
        <dbReference type="ChEBI" id="CHEBI:29105"/>
    </cofactor>
</comment>
<evidence type="ECO:0000256" key="10">
    <source>
        <dbReference type="ARBA" id="ARBA00024524"/>
    </source>
</evidence>
<comment type="caution">
    <text evidence="15">The sequence shown here is derived from an EMBL/GenBank/DDBJ whole genome shotgun (WGS) entry which is preliminary data.</text>
</comment>
<comment type="catalytic activity">
    <reaction evidence="10">
        <text>C-terminal L-alpha-aminoacyl-L-glutamyl-L-glutamyl-[tubulin] + H2O = C-terminal L-alpha-aminoacyl-L-glutamyl-[tubulin] + L-glutamate</text>
        <dbReference type="Rhea" id="RHEA:63792"/>
        <dbReference type="Rhea" id="RHEA-COMP:16435"/>
        <dbReference type="Rhea" id="RHEA-COMP:16436"/>
        <dbReference type="ChEBI" id="CHEBI:15377"/>
        <dbReference type="ChEBI" id="CHEBI:29985"/>
        <dbReference type="ChEBI" id="CHEBI:149555"/>
        <dbReference type="ChEBI" id="CHEBI:149556"/>
        <dbReference type="EC" id="3.4.17.24"/>
    </reaction>
    <physiologicalReaction direction="left-to-right" evidence="10">
        <dbReference type="Rhea" id="RHEA:63793"/>
    </physiologicalReaction>
</comment>
<evidence type="ECO:0000256" key="12">
    <source>
        <dbReference type="PROSITE-ProRule" id="PRU01379"/>
    </source>
</evidence>
<evidence type="ECO:0000256" key="9">
    <source>
        <dbReference type="ARBA" id="ARBA00023049"/>
    </source>
</evidence>
<dbReference type="InterPro" id="IPR034286">
    <property type="entry name" value="M14_AGBL5-like"/>
</dbReference>
<keyword evidence="4" id="KW-0963">Cytoplasm</keyword>
<dbReference type="EMBL" id="LJIG01002097">
    <property type="protein sequence ID" value="KRT84843.1"/>
    <property type="molecule type" value="Genomic_DNA"/>
</dbReference>
<evidence type="ECO:0000259" key="14">
    <source>
        <dbReference type="PROSITE" id="PS52035"/>
    </source>
</evidence>
<feature type="region of interest" description="Disordered" evidence="13">
    <location>
        <begin position="674"/>
        <end position="693"/>
    </location>
</feature>
<dbReference type="Gene3D" id="2.60.40.3120">
    <property type="match status" value="1"/>
</dbReference>
<feature type="region of interest" description="Disordered" evidence="13">
    <location>
        <begin position="746"/>
        <end position="769"/>
    </location>
</feature>
<evidence type="ECO:0000256" key="7">
    <source>
        <dbReference type="ARBA" id="ARBA00022801"/>
    </source>
</evidence>
<comment type="subcellular location">
    <subcellularLocation>
        <location evidence="2">Cytoplasm</location>
    </subcellularLocation>
</comment>